<dbReference type="EMBL" id="CH476629">
    <property type="protein sequence ID" value="EDO04474.1"/>
    <property type="molecule type" value="Genomic_DNA"/>
</dbReference>
<protein>
    <submittedName>
        <fullName evidence="2">Uncharacterized protein</fullName>
    </submittedName>
</protein>
<dbReference type="RefSeq" id="XP_001591511.1">
    <property type="nucleotide sequence ID" value="XM_001591461.1"/>
</dbReference>
<proteinExistence type="predicted"/>
<dbReference type="InParanoid" id="A7ENQ8"/>
<dbReference type="KEGG" id="ssl:SS1G_06957"/>
<accession>A7ENQ8</accession>
<dbReference type="HOGENOM" id="CLU_2795497_0_0_1"/>
<evidence type="ECO:0000256" key="1">
    <source>
        <dbReference type="SAM" id="MobiDB-lite"/>
    </source>
</evidence>
<gene>
    <name evidence="2" type="ORF">SS1G_06957</name>
</gene>
<evidence type="ECO:0000313" key="2">
    <source>
        <dbReference type="EMBL" id="EDO04474.1"/>
    </source>
</evidence>
<name>A7ENQ8_SCLS1</name>
<keyword evidence="3" id="KW-1185">Reference proteome</keyword>
<feature type="region of interest" description="Disordered" evidence="1">
    <location>
        <begin position="29"/>
        <end position="54"/>
    </location>
</feature>
<dbReference type="AlphaFoldDB" id="A7ENQ8"/>
<dbReference type="Proteomes" id="UP000001312">
    <property type="component" value="Unassembled WGS sequence"/>
</dbReference>
<organism evidence="2 3">
    <name type="scientific">Sclerotinia sclerotiorum (strain ATCC 18683 / 1980 / Ss-1)</name>
    <name type="common">White mold</name>
    <name type="synonym">Whetzelinia sclerotiorum</name>
    <dbReference type="NCBI Taxonomy" id="665079"/>
    <lineage>
        <taxon>Eukaryota</taxon>
        <taxon>Fungi</taxon>
        <taxon>Dikarya</taxon>
        <taxon>Ascomycota</taxon>
        <taxon>Pezizomycotina</taxon>
        <taxon>Leotiomycetes</taxon>
        <taxon>Helotiales</taxon>
        <taxon>Sclerotiniaceae</taxon>
        <taxon>Sclerotinia</taxon>
    </lineage>
</organism>
<sequence>MRVSFVGIVEDLDGGLCLKDELGVEEWEGKKRGRRKKRRREESTVPGTYYTPSSQTKAKTFEVRLDGM</sequence>
<dbReference type="GeneID" id="5488231"/>
<reference evidence="3" key="1">
    <citation type="journal article" date="2011" name="PLoS Genet.">
        <title>Genomic analysis of the necrotrophic fungal pathogens Sclerotinia sclerotiorum and Botrytis cinerea.</title>
        <authorList>
            <person name="Amselem J."/>
            <person name="Cuomo C.A."/>
            <person name="van Kan J.A."/>
            <person name="Viaud M."/>
            <person name="Benito E.P."/>
            <person name="Couloux A."/>
            <person name="Coutinho P.M."/>
            <person name="de Vries R.P."/>
            <person name="Dyer P.S."/>
            <person name="Fillinger S."/>
            <person name="Fournier E."/>
            <person name="Gout L."/>
            <person name="Hahn M."/>
            <person name="Kohn L."/>
            <person name="Lapalu N."/>
            <person name="Plummer K.M."/>
            <person name="Pradier J.M."/>
            <person name="Quevillon E."/>
            <person name="Sharon A."/>
            <person name="Simon A."/>
            <person name="ten Have A."/>
            <person name="Tudzynski B."/>
            <person name="Tudzynski P."/>
            <person name="Wincker P."/>
            <person name="Andrew M."/>
            <person name="Anthouard V."/>
            <person name="Beever R.E."/>
            <person name="Beffa R."/>
            <person name="Benoit I."/>
            <person name="Bouzid O."/>
            <person name="Brault B."/>
            <person name="Chen Z."/>
            <person name="Choquer M."/>
            <person name="Collemare J."/>
            <person name="Cotton P."/>
            <person name="Danchin E.G."/>
            <person name="Da Silva C."/>
            <person name="Gautier A."/>
            <person name="Giraud C."/>
            <person name="Giraud T."/>
            <person name="Gonzalez C."/>
            <person name="Grossetete S."/>
            <person name="Guldener U."/>
            <person name="Henrissat B."/>
            <person name="Howlett B.J."/>
            <person name="Kodira C."/>
            <person name="Kretschmer M."/>
            <person name="Lappartient A."/>
            <person name="Leroch M."/>
            <person name="Levis C."/>
            <person name="Mauceli E."/>
            <person name="Neuveglise C."/>
            <person name="Oeser B."/>
            <person name="Pearson M."/>
            <person name="Poulain J."/>
            <person name="Poussereau N."/>
            <person name="Quesneville H."/>
            <person name="Rascle C."/>
            <person name="Schumacher J."/>
            <person name="Segurens B."/>
            <person name="Sexton A."/>
            <person name="Silva E."/>
            <person name="Sirven C."/>
            <person name="Soanes D.M."/>
            <person name="Talbot N.J."/>
            <person name="Templeton M."/>
            <person name="Yandava C."/>
            <person name="Yarden O."/>
            <person name="Zeng Q."/>
            <person name="Rollins J.A."/>
            <person name="Lebrun M.H."/>
            <person name="Dickman M."/>
        </authorList>
    </citation>
    <scope>NUCLEOTIDE SEQUENCE [LARGE SCALE GENOMIC DNA]</scope>
    <source>
        <strain evidence="3">ATCC 18683 / 1980 / Ss-1</strain>
    </source>
</reference>
<evidence type="ECO:0000313" key="3">
    <source>
        <dbReference type="Proteomes" id="UP000001312"/>
    </source>
</evidence>